<dbReference type="Pfam" id="PF02517">
    <property type="entry name" value="Rce1-like"/>
    <property type="match status" value="1"/>
</dbReference>
<feature type="transmembrane region" description="Helical" evidence="2">
    <location>
        <begin position="230"/>
        <end position="248"/>
    </location>
</feature>
<feature type="transmembrane region" description="Helical" evidence="2">
    <location>
        <begin position="129"/>
        <end position="149"/>
    </location>
</feature>
<dbReference type="InterPro" id="IPR003675">
    <property type="entry name" value="Rce1/LyrA-like_dom"/>
</dbReference>
<evidence type="ECO:0000313" key="4">
    <source>
        <dbReference type="EMBL" id="OYO08777.1"/>
    </source>
</evidence>
<feature type="domain" description="CAAX prenyl protease 2/Lysostaphin resistance protein A-like" evidence="3">
    <location>
        <begin position="172"/>
        <end position="266"/>
    </location>
</feature>
<evidence type="ECO:0000256" key="1">
    <source>
        <dbReference type="SAM" id="MobiDB-lite"/>
    </source>
</evidence>
<feature type="compositionally biased region" description="Pro residues" evidence="1">
    <location>
        <begin position="331"/>
        <end position="350"/>
    </location>
</feature>
<dbReference type="RefSeq" id="WP_094406994.1">
    <property type="nucleotide sequence ID" value="NZ_NMVO01000018.1"/>
</dbReference>
<feature type="region of interest" description="Disordered" evidence="1">
    <location>
        <begin position="325"/>
        <end position="350"/>
    </location>
</feature>
<dbReference type="AlphaFoldDB" id="A0A255FYL5"/>
<dbReference type="PANTHER" id="PTHR36435:SF1">
    <property type="entry name" value="CAAX AMINO TERMINAL PROTEASE FAMILY PROTEIN"/>
    <property type="match status" value="1"/>
</dbReference>
<dbReference type="GO" id="GO:0004175">
    <property type="term" value="F:endopeptidase activity"/>
    <property type="evidence" value="ECO:0007669"/>
    <property type="project" value="UniProtKB-ARBA"/>
</dbReference>
<feature type="transmembrane region" description="Helical" evidence="2">
    <location>
        <begin position="255"/>
        <end position="272"/>
    </location>
</feature>
<dbReference type="GO" id="GO:0006508">
    <property type="term" value="P:proteolysis"/>
    <property type="evidence" value="ECO:0007669"/>
    <property type="project" value="UniProtKB-KW"/>
</dbReference>
<dbReference type="InterPro" id="IPR052710">
    <property type="entry name" value="CAAX_protease"/>
</dbReference>
<keyword evidence="5" id="KW-1185">Reference proteome</keyword>
<accession>A0A255FYL5</accession>
<feature type="transmembrane region" description="Helical" evidence="2">
    <location>
        <begin position="41"/>
        <end position="64"/>
    </location>
</feature>
<evidence type="ECO:0000256" key="2">
    <source>
        <dbReference type="SAM" id="Phobius"/>
    </source>
</evidence>
<name>A0A255FYL5_9ACTN</name>
<dbReference type="GO" id="GO:0080120">
    <property type="term" value="P:CAAX-box protein maturation"/>
    <property type="evidence" value="ECO:0007669"/>
    <property type="project" value="UniProtKB-ARBA"/>
</dbReference>
<evidence type="ECO:0000259" key="3">
    <source>
        <dbReference type="Pfam" id="PF02517"/>
    </source>
</evidence>
<comment type="caution">
    <text evidence="4">The sequence shown here is derived from an EMBL/GenBank/DDBJ whole genome shotgun (WGS) entry which is preliminary data.</text>
</comment>
<keyword evidence="4" id="KW-0645">Protease</keyword>
<sequence length="350" mass="37633">MTAQPAYPVFQPPPQPVTLPVEESEYHQFYRTPAFAFWRPIVALLVGAGLWFVATLLGSIPLILDLAQGRVDLAELSAGRILMTPWVLLGTNLSLAALIPIAIACQVWFFRQRPRWLHSVQGRFRWRWLLLGLVPVIPLWLGTIVVQGLALGGAATAGGAQTGGPSRQWLIYLVVITLTTPLQCAGEEYGFRGMVNRSVASFFRNRRVGLVAGAVVSSGVFASLHGSSDIWANAFYFGFGMVACLLVWRTGGLEAAIAMHSVNNLISFYAAVLTGEIDRPMQMSNVAGGPEMLLPVLAGIVAVLILNSWRARRGVPIATAPGREQIAGLPSMPPPPPAGPNPPAYPPPTS</sequence>
<feature type="transmembrane region" description="Helical" evidence="2">
    <location>
        <begin position="207"/>
        <end position="224"/>
    </location>
</feature>
<evidence type="ECO:0000313" key="5">
    <source>
        <dbReference type="Proteomes" id="UP000215896"/>
    </source>
</evidence>
<feature type="transmembrane region" description="Helical" evidence="2">
    <location>
        <begin position="169"/>
        <end position="186"/>
    </location>
</feature>
<keyword evidence="2" id="KW-0472">Membrane</keyword>
<dbReference type="EMBL" id="NMVO01000018">
    <property type="protein sequence ID" value="OYO08777.1"/>
    <property type="molecule type" value="Genomic_DNA"/>
</dbReference>
<dbReference type="OrthoDB" id="2680086at2"/>
<dbReference type="PANTHER" id="PTHR36435">
    <property type="entry name" value="SLR1288 PROTEIN"/>
    <property type="match status" value="1"/>
</dbReference>
<keyword evidence="4" id="KW-0378">Hydrolase</keyword>
<protein>
    <submittedName>
        <fullName evidence="4">CPBP family intramembrane metalloprotease domain-containing protein</fullName>
    </submittedName>
</protein>
<dbReference type="GO" id="GO:0008237">
    <property type="term" value="F:metallopeptidase activity"/>
    <property type="evidence" value="ECO:0007669"/>
    <property type="project" value="UniProtKB-KW"/>
</dbReference>
<keyword evidence="4" id="KW-0482">Metalloprotease</keyword>
<reference evidence="4 5" key="1">
    <citation type="submission" date="2017-07" db="EMBL/GenBank/DDBJ databases">
        <title>Draft whole genome sequences of clinical Proprionibacteriaceae strains.</title>
        <authorList>
            <person name="Bernier A.-M."/>
            <person name="Bernard K."/>
            <person name="Domingo M.-C."/>
        </authorList>
    </citation>
    <scope>NUCLEOTIDE SEQUENCE [LARGE SCALE GENOMIC DNA]</scope>
    <source>
        <strain evidence="4 5">NML 030167</strain>
    </source>
</reference>
<keyword evidence="2" id="KW-1133">Transmembrane helix</keyword>
<gene>
    <name evidence="4" type="ORF">CGZ94_19945</name>
</gene>
<feature type="transmembrane region" description="Helical" evidence="2">
    <location>
        <begin position="84"/>
        <end position="109"/>
    </location>
</feature>
<proteinExistence type="predicted"/>
<dbReference type="Proteomes" id="UP000215896">
    <property type="component" value="Unassembled WGS sequence"/>
</dbReference>
<keyword evidence="2" id="KW-0812">Transmembrane</keyword>
<feature type="transmembrane region" description="Helical" evidence="2">
    <location>
        <begin position="292"/>
        <end position="309"/>
    </location>
</feature>
<organism evidence="4 5">
    <name type="scientific">Enemella evansiae</name>
    <dbReference type="NCBI Taxonomy" id="2016499"/>
    <lineage>
        <taxon>Bacteria</taxon>
        <taxon>Bacillati</taxon>
        <taxon>Actinomycetota</taxon>
        <taxon>Actinomycetes</taxon>
        <taxon>Propionibacteriales</taxon>
        <taxon>Propionibacteriaceae</taxon>
        <taxon>Enemella</taxon>
    </lineage>
</organism>